<dbReference type="RefSeq" id="WP_054492397.1">
    <property type="nucleotide sequence ID" value="NZ_BBZA01000059.1"/>
</dbReference>
<dbReference type="SUPFAM" id="SSF53756">
    <property type="entry name" value="UDP-Glycosyltransferase/glycogen phosphorylase"/>
    <property type="match status" value="1"/>
</dbReference>
<reference evidence="3 5" key="1">
    <citation type="journal article" date="2015" name="Genome Announc.">
        <title>Draft Genome Sequence of a Heterotrophic Facultative Anaerobic Thermophilic Bacterium, Ardenticatena maritima Strain 110ST.</title>
        <authorList>
            <person name="Kawaichi S."/>
            <person name="Yoshida T."/>
            <person name="Sako Y."/>
            <person name="Nakamura R."/>
        </authorList>
    </citation>
    <scope>NUCLEOTIDE SEQUENCE [LARGE SCALE GENOMIC DNA]</scope>
    <source>
        <strain evidence="3 5">110S</strain>
    </source>
</reference>
<dbReference type="OrthoDB" id="9810929at2"/>
<keyword evidence="3" id="KW-0808">Transferase</keyword>
<dbReference type="InterPro" id="IPR050194">
    <property type="entry name" value="Glycosyltransferase_grp1"/>
</dbReference>
<feature type="domain" description="Glycosyl transferase family 1" evidence="1">
    <location>
        <begin position="169"/>
        <end position="332"/>
    </location>
</feature>
<evidence type="ECO:0000313" key="3">
    <source>
        <dbReference type="EMBL" id="GAP62476.1"/>
    </source>
</evidence>
<comment type="caution">
    <text evidence="3">The sequence shown here is derived from an EMBL/GenBank/DDBJ whole genome shotgun (WGS) entry which is preliminary data.</text>
</comment>
<evidence type="ECO:0000313" key="5">
    <source>
        <dbReference type="Proteomes" id="UP000037784"/>
    </source>
</evidence>
<dbReference type="Proteomes" id="UP000050502">
    <property type="component" value="Unassembled WGS sequence"/>
</dbReference>
<keyword evidence="3" id="KW-0328">Glycosyltransferase</keyword>
<proteinExistence type="predicted"/>
<dbReference type="Gene3D" id="3.40.50.2000">
    <property type="entry name" value="Glycogen Phosphorylase B"/>
    <property type="match status" value="2"/>
</dbReference>
<dbReference type="Pfam" id="PF13439">
    <property type="entry name" value="Glyco_transf_4"/>
    <property type="match status" value="1"/>
</dbReference>
<evidence type="ECO:0000259" key="1">
    <source>
        <dbReference type="Pfam" id="PF00534"/>
    </source>
</evidence>
<keyword evidence="5" id="KW-1185">Reference proteome</keyword>
<evidence type="ECO:0000313" key="6">
    <source>
        <dbReference type="Proteomes" id="UP000050502"/>
    </source>
</evidence>
<dbReference type="Proteomes" id="UP000037784">
    <property type="component" value="Unassembled WGS sequence"/>
</dbReference>
<protein>
    <submittedName>
        <fullName evidence="3">Phosphatidylinositol alpha-1,6-mannosyltransferase</fullName>
    </submittedName>
</protein>
<accession>A0A0M8K8J8</accession>
<reference evidence="4 6" key="2">
    <citation type="submission" date="2015-07" db="EMBL/GenBank/DDBJ databases">
        <title>Whole genome sequence of Ardenticatena maritima DSM 23922.</title>
        <authorList>
            <person name="Hemp J."/>
            <person name="Ward L.M."/>
            <person name="Pace L.A."/>
            <person name="Fischer W.W."/>
        </authorList>
    </citation>
    <scope>NUCLEOTIDE SEQUENCE [LARGE SCALE GENOMIC DNA]</scope>
    <source>
        <strain evidence="4 6">110S</strain>
    </source>
</reference>
<name>A0A0M8K8J8_9CHLR</name>
<dbReference type="PANTHER" id="PTHR45947">
    <property type="entry name" value="SULFOQUINOVOSYL TRANSFERASE SQD2"/>
    <property type="match status" value="1"/>
</dbReference>
<reference evidence="5" key="3">
    <citation type="submission" date="2015-08" db="EMBL/GenBank/DDBJ databases">
        <title>Draft Genome Sequence of a Heterotrophic Facultative Anaerobic Bacterium Ardenticatena maritima Strain 110S.</title>
        <authorList>
            <person name="Kawaichi S."/>
            <person name="Yoshida T."/>
            <person name="Sako Y."/>
            <person name="Nakamura R."/>
        </authorList>
    </citation>
    <scope>NUCLEOTIDE SEQUENCE [LARGE SCALE GENOMIC DNA]</scope>
    <source>
        <strain evidence="5">110S</strain>
    </source>
</reference>
<dbReference type="CDD" id="cd03801">
    <property type="entry name" value="GT4_PimA-like"/>
    <property type="match status" value="1"/>
</dbReference>
<dbReference type="EMBL" id="LGKN01000003">
    <property type="protein sequence ID" value="KPL89416.1"/>
    <property type="molecule type" value="Genomic_DNA"/>
</dbReference>
<evidence type="ECO:0000259" key="2">
    <source>
        <dbReference type="Pfam" id="PF13439"/>
    </source>
</evidence>
<dbReference type="EMBL" id="BBZA01000059">
    <property type="protein sequence ID" value="GAP62476.1"/>
    <property type="molecule type" value="Genomic_DNA"/>
</dbReference>
<dbReference type="STRING" id="872965.SE16_02910"/>
<dbReference type="GO" id="GO:0016758">
    <property type="term" value="F:hexosyltransferase activity"/>
    <property type="evidence" value="ECO:0007669"/>
    <property type="project" value="TreeGrafter"/>
</dbReference>
<gene>
    <name evidence="3" type="primary">pimB</name>
    <name evidence="3" type="ORF">ARMA_0899</name>
    <name evidence="4" type="ORF">SE16_02910</name>
</gene>
<dbReference type="InterPro" id="IPR028098">
    <property type="entry name" value="Glyco_trans_4-like_N"/>
</dbReference>
<dbReference type="PANTHER" id="PTHR45947:SF3">
    <property type="entry name" value="SULFOQUINOVOSYL TRANSFERASE SQD2"/>
    <property type="match status" value="1"/>
</dbReference>
<organism evidence="3 5">
    <name type="scientific">Ardenticatena maritima</name>
    <dbReference type="NCBI Taxonomy" id="872965"/>
    <lineage>
        <taxon>Bacteria</taxon>
        <taxon>Bacillati</taxon>
        <taxon>Chloroflexota</taxon>
        <taxon>Ardenticatenia</taxon>
        <taxon>Ardenticatenales</taxon>
        <taxon>Ardenticatenaceae</taxon>
        <taxon>Ardenticatena</taxon>
    </lineage>
</organism>
<dbReference type="InterPro" id="IPR001296">
    <property type="entry name" value="Glyco_trans_1"/>
</dbReference>
<feature type="domain" description="Glycosyltransferase subfamily 4-like N-terminal" evidence="2">
    <location>
        <begin position="19"/>
        <end position="160"/>
    </location>
</feature>
<evidence type="ECO:0000313" key="4">
    <source>
        <dbReference type="EMBL" id="KPL89416.1"/>
    </source>
</evidence>
<sequence length="354" mass="39417">MKAKPHVAILTFDFPPSTGGVQTWLGEMAARWSSRMRLTVITPVAANTSHEPWERFVVPNTHPWTFWRALQAVQPEYLVIGHAHPRLLLAAWLARRPFTLIIHGADFLAARGRWHFPLFVALINKAQRIIANSHALAARYRQHGVHAPLRVVHLGTDPNRFHPPAEPVPHPPTILTVSRLHAYKGLDTLITALPHIRQAVPKVRYLIAGTGPDRPRLEALARQYGVEQAVVFRGYVPDEELPRIYHEADIFALLSREEGGNIEGFGIVLLEAAASGLPTIAARSGGMPEAIRDGITGVVVPPNDVQAVARHTIDLLQSPEKRRAMGQAGRRWVEEQMNWQRVSEEVARLLLGST</sequence>
<dbReference type="Pfam" id="PF00534">
    <property type="entry name" value="Glycos_transf_1"/>
    <property type="match status" value="1"/>
</dbReference>
<dbReference type="AlphaFoldDB" id="A0A0M8K8J8"/>
<dbReference type="InParanoid" id="A0A0M8K8J8"/>